<organism evidence="1 2">
    <name type="scientific">Paramuricea clavata</name>
    <name type="common">Red gorgonian</name>
    <name type="synonym">Violescent sea-whip</name>
    <dbReference type="NCBI Taxonomy" id="317549"/>
    <lineage>
        <taxon>Eukaryota</taxon>
        <taxon>Metazoa</taxon>
        <taxon>Cnidaria</taxon>
        <taxon>Anthozoa</taxon>
        <taxon>Octocorallia</taxon>
        <taxon>Malacalcyonacea</taxon>
        <taxon>Plexauridae</taxon>
        <taxon>Paramuricea</taxon>
    </lineage>
</organism>
<name>A0A7D9J3E6_PARCT</name>
<reference evidence="1" key="1">
    <citation type="submission" date="2020-04" db="EMBL/GenBank/DDBJ databases">
        <authorList>
            <person name="Alioto T."/>
            <person name="Alioto T."/>
            <person name="Gomez Garrido J."/>
        </authorList>
    </citation>
    <scope>NUCLEOTIDE SEQUENCE</scope>
    <source>
        <strain evidence="1">A484AB</strain>
    </source>
</reference>
<dbReference type="OrthoDB" id="5984265at2759"/>
<dbReference type="InterPro" id="IPR007110">
    <property type="entry name" value="Ig-like_dom"/>
</dbReference>
<dbReference type="Gene3D" id="2.60.40.10">
    <property type="entry name" value="Immunoglobulins"/>
    <property type="match status" value="1"/>
</dbReference>
<comment type="caution">
    <text evidence="1">The sequence shown here is derived from an EMBL/GenBank/DDBJ whole genome shotgun (WGS) entry which is preliminary data.</text>
</comment>
<dbReference type="InterPro" id="IPR036179">
    <property type="entry name" value="Ig-like_dom_sf"/>
</dbReference>
<dbReference type="Proteomes" id="UP001152795">
    <property type="component" value="Unassembled WGS sequence"/>
</dbReference>
<gene>
    <name evidence="1" type="ORF">PACLA_8A032114</name>
</gene>
<accession>A0A7D9J3E6</accession>
<dbReference type="InterPro" id="IPR013783">
    <property type="entry name" value="Ig-like_fold"/>
</dbReference>
<dbReference type="PROSITE" id="PS50835">
    <property type="entry name" value="IG_LIKE"/>
    <property type="match status" value="1"/>
</dbReference>
<sequence length="254" mass="29232">MDKTYKFQKGTVIDCAIKRANPPEVKYTWYSCYTPICSEKSWKFIKKAPTLQLDNQLKPDMKYKCKAKNAAGSASKIIVVFKPVENASDSAPTLSDQIRTLISIVVPTGLTSMIIVVVAGFVLYRRKKIYGGFYLFSYPPLPDYMEILDRNGNIQEQLQKLPFIPEWEFPRERISFARELGSGQFGIVWLAEAIGISAFHPRDMLREREGGRRFSFFNRTMKRNSYVFCKEVTQVAVKAMKGWILNLVQYLHVL</sequence>
<keyword evidence="2" id="KW-1185">Reference proteome</keyword>
<protein>
    <submittedName>
        <fullName evidence="1">Vascular endothelial growth factor receptor 2-like</fullName>
    </submittedName>
</protein>
<dbReference type="AlphaFoldDB" id="A0A7D9J3E6"/>
<evidence type="ECO:0000313" key="1">
    <source>
        <dbReference type="EMBL" id="CAB4021049.1"/>
    </source>
</evidence>
<dbReference type="SUPFAM" id="SSF48726">
    <property type="entry name" value="Immunoglobulin"/>
    <property type="match status" value="1"/>
</dbReference>
<proteinExistence type="predicted"/>
<dbReference type="EMBL" id="CACRXK020011242">
    <property type="protein sequence ID" value="CAB4021049.1"/>
    <property type="molecule type" value="Genomic_DNA"/>
</dbReference>
<evidence type="ECO:0000313" key="2">
    <source>
        <dbReference type="Proteomes" id="UP001152795"/>
    </source>
</evidence>
<keyword evidence="1" id="KW-0675">Receptor</keyword>
<dbReference type="Gene3D" id="3.30.200.20">
    <property type="entry name" value="Phosphorylase Kinase, domain 1"/>
    <property type="match status" value="1"/>
</dbReference>